<name>A0A2T7NJ28_POMCA</name>
<keyword evidence="1 2" id="KW-1015">Disulfide bond</keyword>
<accession>A0A2T7NJ28</accession>
<evidence type="ECO:0000313" key="4">
    <source>
        <dbReference type="Proteomes" id="UP000245119"/>
    </source>
</evidence>
<keyword evidence="4" id="KW-1185">Reference proteome</keyword>
<protein>
    <recommendedName>
        <fullName evidence="5">CUB domain-containing protein</fullName>
    </recommendedName>
</protein>
<gene>
    <name evidence="3" type="ORF">C0Q70_19325</name>
</gene>
<reference evidence="3 4" key="1">
    <citation type="submission" date="2018-04" db="EMBL/GenBank/DDBJ databases">
        <title>The genome of golden apple snail Pomacea canaliculata provides insight into stress tolerance and invasive adaptation.</title>
        <authorList>
            <person name="Liu C."/>
            <person name="Liu B."/>
            <person name="Ren Y."/>
            <person name="Zhang Y."/>
            <person name="Wang H."/>
            <person name="Li S."/>
            <person name="Jiang F."/>
            <person name="Yin L."/>
            <person name="Zhang G."/>
            <person name="Qian W."/>
            <person name="Fan W."/>
        </authorList>
    </citation>
    <scope>NUCLEOTIDE SEQUENCE [LARGE SCALE GENOMIC DNA]</scope>
    <source>
        <strain evidence="3">SZHN2017</strain>
        <tissue evidence="3">Muscle</tissue>
    </source>
</reference>
<dbReference type="InterPro" id="IPR036055">
    <property type="entry name" value="LDL_receptor-like_sf"/>
</dbReference>
<evidence type="ECO:0000256" key="1">
    <source>
        <dbReference type="ARBA" id="ARBA00023157"/>
    </source>
</evidence>
<dbReference type="SMART" id="SM00192">
    <property type="entry name" value="LDLa"/>
    <property type="match status" value="1"/>
</dbReference>
<dbReference type="Gene3D" id="4.10.400.10">
    <property type="entry name" value="Low-density Lipoprotein Receptor"/>
    <property type="match status" value="1"/>
</dbReference>
<evidence type="ECO:0008006" key="5">
    <source>
        <dbReference type="Google" id="ProtNLM"/>
    </source>
</evidence>
<dbReference type="PANTHER" id="PTHR24652">
    <property type="entry name" value="LOW-DENSITY LIPOPROTEIN RECEPTOR CLASS A DOMAIN-CONTAINING PROTEIN 2"/>
    <property type="match status" value="1"/>
</dbReference>
<organism evidence="3 4">
    <name type="scientific">Pomacea canaliculata</name>
    <name type="common">Golden apple snail</name>
    <dbReference type="NCBI Taxonomy" id="400727"/>
    <lineage>
        <taxon>Eukaryota</taxon>
        <taxon>Metazoa</taxon>
        <taxon>Spiralia</taxon>
        <taxon>Lophotrochozoa</taxon>
        <taxon>Mollusca</taxon>
        <taxon>Gastropoda</taxon>
        <taxon>Caenogastropoda</taxon>
        <taxon>Architaenioglossa</taxon>
        <taxon>Ampullarioidea</taxon>
        <taxon>Ampullariidae</taxon>
        <taxon>Pomacea</taxon>
    </lineage>
</organism>
<sequence length="247" mass="27685">MSGDVCHSYLRNKEAIELRGFGGAKTFASAEVCDVTVTTAYHARWMVHVQRAFIMDCRVKVAVYDTTIGDIRLQPVLEIGCASRDPGIIRLNTSVVTVRLHHRNASDYNFNIVLSARSTRTVCPWFLCASGDCVPQSLMCDGTDNCFDYSDEATNGTAHCSDYWPFKGENWGVLASVLGAGGVLGVTAFCCRHLRKRRDSFDELYDLNEGPYVHKYAYRYAVIRQPQRCNKNIHTRHDRDSDRGAVG</sequence>
<dbReference type="EMBL" id="PZQS01000012">
    <property type="protein sequence ID" value="PVD21158.1"/>
    <property type="molecule type" value="Genomic_DNA"/>
</dbReference>
<feature type="disulfide bond" evidence="2">
    <location>
        <begin position="128"/>
        <end position="146"/>
    </location>
</feature>
<dbReference type="Proteomes" id="UP000245119">
    <property type="component" value="Linkage Group LG12"/>
</dbReference>
<evidence type="ECO:0000256" key="2">
    <source>
        <dbReference type="PROSITE-ProRule" id="PRU00124"/>
    </source>
</evidence>
<comment type="caution">
    <text evidence="3">The sequence shown here is derived from an EMBL/GenBank/DDBJ whole genome shotgun (WGS) entry which is preliminary data.</text>
</comment>
<proteinExistence type="predicted"/>
<dbReference type="PANTHER" id="PTHR24652:SF67">
    <property type="entry name" value="LOW-DENSITY LIPOPROTEIN RECEPTOR CLASS A DOMAIN-CONTAINING PROTEIN 2"/>
    <property type="match status" value="1"/>
</dbReference>
<dbReference type="InterPro" id="IPR002172">
    <property type="entry name" value="LDrepeatLR_classA_rpt"/>
</dbReference>
<dbReference type="AlphaFoldDB" id="A0A2T7NJ28"/>
<evidence type="ECO:0000313" key="3">
    <source>
        <dbReference type="EMBL" id="PVD21158.1"/>
    </source>
</evidence>
<dbReference type="OrthoDB" id="6514358at2759"/>
<comment type="caution">
    <text evidence="2">Lacks conserved residue(s) required for the propagation of feature annotation.</text>
</comment>
<dbReference type="InterPro" id="IPR042333">
    <property type="entry name" value="LRAD2/Mig-13-like"/>
</dbReference>
<dbReference type="SUPFAM" id="SSF57424">
    <property type="entry name" value="LDL receptor-like module"/>
    <property type="match status" value="1"/>
</dbReference>
<dbReference type="CDD" id="cd00112">
    <property type="entry name" value="LDLa"/>
    <property type="match status" value="1"/>
</dbReference>
<dbReference type="PROSITE" id="PS50068">
    <property type="entry name" value="LDLRA_2"/>
    <property type="match status" value="1"/>
</dbReference>
<dbReference type="Pfam" id="PF00057">
    <property type="entry name" value="Ldl_recept_a"/>
    <property type="match status" value="1"/>
</dbReference>